<dbReference type="EMBL" id="FUKI01000022">
    <property type="protein sequence ID" value="SJM89670.1"/>
    <property type="molecule type" value="Genomic_DNA"/>
</dbReference>
<gene>
    <name evidence="1" type="ORF">CRENPOLYSF1_1180002</name>
</gene>
<evidence type="ECO:0000313" key="2">
    <source>
        <dbReference type="Proteomes" id="UP000195667"/>
    </source>
</evidence>
<dbReference type="AlphaFoldDB" id="A0A1R4H0T0"/>
<accession>A0A1R4H0T0</accession>
<proteinExistence type="predicted"/>
<keyword evidence="2" id="KW-1185">Reference proteome</keyword>
<evidence type="ECO:0000313" key="1">
    <source>
        <dbReference type="EMBL" id="SJM89670.1"/>
    </source>
</evidence>
<name>A0A1R4H0T0_9GAMM</name>
<dbReference type="Proteomes" id="UP000195667">
    <property type="component" value="Unassembled WGS sequence"/>
</dbReference>
<reference evidence="2" key="1">
    <citation type="submission" date="2017-02" db="EMBL/GenBank/DDBJ databases">
        <authorList>
            <person name="Daims H."/>
        </authorList>
    </citation>
    <scope>NUCLEOTIDE SEQUENCE [LARGE SCALE GENOMIC DNA]</scope>
</reference>
<protein>
    <submittedName>
        <fullName evidence="1">Uncharacterized protein</fullName>
    </submittedName>
</protein>
<organism evidence="1 2">
    <name type="scientific">Crenothrix polyspora</name>
    <dbReference type="NCBI Taxonomy" id="360316"/>
    <lineage>
        <taxon>Bacteria</taxon>
        <taxon>Pseudomonadati</taxon>
        <taxon>Pseudomonadota</taxon>
        <taxon>Gammaproteobacteria</taxon>
        <taxon>Methylococcales</taxon>
        <taxon>Crenotrichaceae</taxon>
        <taxon>Crenothrix</taxon>
    </lineage>
</organism>
<sequence length="48" mass="6040">MKIKKRHFMTFFCKKNRSIFKNYDVHHTLGWYVNALFAHIKHEFFQHN</sequence>